<evidence type="ECO:0000256" key="3">
    <source>
        <dbReference type="ARBA" id="ARBA00010541"/>
    </source>
</evidence>
<dbReference type="PRINTS" id="PR00834">
    <property type="entry name" value="PROTEASES2C"/>
</dbReference>
<evidence type="ECO:0000256" key="12">
    <source>
        <dbReference type="ARBA" id="ARBA00023016"/>
    </source>
</evidence>
<evidence type="ECO:0000256" key="11">
    <source>
        <dbReference type="ARBA" id="ARBA00022825"/>
    </source>
</evidence>
<keyword evidence="12" id="KW-0346">Stress response</keyword>
<dbReference type="Pfam" id="PF17820">
    <property type="entry name" value="PDZ_6"/>
    <property type="match status" value="1"/>
</dbReference>
<evidence type="ECO:0000256" key="16">
    <source>
        <dbReference type="SAM" id="MobiDB-lite"/>
    </source>
</evidence>
<organism evidence="19 20">
    <name type="scientific">Hoeflea halophila</name>
    <dbReference type="NCBI Taxonomy" id="714899"/>
    <lineage>
        <taxon>Bacteria</taxon>
        <taxon>Pseudomonadati</taxon>
        <taxon>Pseudomonadota</taxon>
        <taxon>Alphaproteobacteria</taxon>
        <taxon>Hyphomicrobiales</taxon>
        <taxon>Rhizobiaceae</taxon>
        <taxon>Hoeflea</taxon>
    </lineage>
</organism>
<dbReference type="InterPro" id="IPR036034">
    <property type="entry name" value="PDZ_sf"/>
</dbReference>
<feature type="signal peptide" evidence="17">
    <location>
        <begin position="1"/>
        <end position="32"/>
    </location>
</feature>
<feature type="domain" description="PDZ" evidence="18">
    <location>
        <begin position="316"/>
        <end position="370"/>
    </location>
</feature>
<keyword evidence="6 19" id="KW-0645">Protease</keyword>
<dbReference type="SUPFAM" id="SSF50156">
    <property type="entry name" value="PDZ domain-like"/>
    <property type="match status" value="2"/>
</dbReference>
<feature type="binding site" evidence="15">
    <location>
        <position position="186"/>
    </location>
    <ligand>
        <name>substrate</name>
    </ligand>
</feature>
<evidence type="ECO:0000313" key="19">
    <source>
        <dbReference type="EMBL" id="SOE17449.1"/>
    </source>
</evidence>
<dbReference type="AlphaFoldDB" id="A0A286IDN6"/>
<evidence type="ECO:0000256" key="4">
    <source>
        <dbReference type="ARBA" id="ARBA00013035"/>
    </source>
</evidence>
<sequence length="518" mass="54111">MSNTPRRFSKGFLGTTAIAGIAAALLTTGVPAPVSGAFADAVRVEAPQAPSFADVVEAVSPAVVSVRVQAEVKPVSNNGGFNFDFNGRGFDDLPDDHPMKRFFDQFSRGFGDDNDRRAERDRRGPEGKRRPGRVRPVSQGSGFFISEDGLLVTNNHVVENGSAFTVIMDDGTELDAKLVGRDSRTDLAVLKVEEERKFTYVDFADDSKIRVGDWVVAVGNPFGLGGTVTAGIVSARGRDIGAGPYDDFIQVDAAVNRGNSGGPTFNLSGEVIGINTAIFSPSGGNVGIAFAIPATTARAVINDLIDSGSVERGWLGVQIQPVTADIAESLGLSNAEGALVTEPQEDAPAAKAGIEAGDVVTAVDGDKVEDPRDLAKKIAAMDPGKTVDVTVWRNGKSETIKVELGSLPTETAALAPDQDEVPSEPQAEATLDSFGLTVVPAETGNGLVITSVAPDSAAEERGLRAGDVILAVNNQDVAKAADVVSIIDAAAKDGRKAALFQVENENRSRFVALPIDQG</sequence>
<dbReference type="PANTHER" id="PTHR22939:SF130">
    <property type="entry name" value="PERIPLASMIC SERINE ENDOPROTEASE DEGP-LIKE-RELATED"/>
    <property type="match status" value="1"/>
</dbReference>
<dbReference type="FunFam" id="2.40.10.120:FF:000007">
    <property type="entry name" value="Periplasmic serine endoprotease DegP-like"/>
    <property type="match status" value="1"/>
</dbReference>
<dbReference type="GO" id="GO:0042597">
    <property type="term" value="C:periplasmic space"/>
    <property type="evidence" value="ECO:0007669"/>
    <property type="project" value="UniProtKB-SubCell"/>
</dbReference>
<feature type="active site" description="Charge relay system" evidence="14">
    <location>
        <position position="260"/>
    </location>
</feature>
<dbReference type="RefSeq" id="WP_097107947.1">
    <property type="nucleotide sequence ID" value="NZ_OCPC01000003.1"/>
</dbReference>
<feature type="active site" description="Charge relay system" evidence="14">
    <location>
        <position position="186"/>
    </location>
</feature>
<dbReference type="Proteomes" id="UP000219465">
    <property type="component" value="Unassembled WGS sequence"/>
</dbReference>
<evidence type="ECO:0000256" key="7">
    <source>
        <dbReference type="ARBA" id="ARBA00022729"/>
    </source>
</evidence>
<gene>
    <name evidence="19" type="ORF">SAMN05877838_2348</name>
</gene>
<evidence type="ECO:0000256" key="15">
    <source>
        <dbReference type="PIRSR" id="PIRSR611782-2"/>
    </source>
</evidence>
<dbReference type="GO" id="GO:0006508">
    <property type="term" value="P:proteolysis"/>
    <property type="evidence" value="ECO:0007669"/>
    <property type="project" value="UniProtKB-KW"/>
</dbReference>
<name>A0A286IDN6_9HYPH</name>
<keyword evidence="8" id="KW-0677">Repeat</keyword>
<feature type="compositionally biased region" description="Basic and acidic residues" evidence="16">
    <location>
        <begin position="110"/>
        <end position="129"/>
    </location>
</feature>
<dbReference type="CDD" id="cd10839">
    <property type="entry name" value="cpPDZ1_DegP-like"/>
    <property type="match status" value="1"/>
</dbReference>
<keyword evidence="7 17" id="KW-0732">Signal</keyword>
<keyword evidence="11" id="KW-0720">Serine protease</keyword>
<proteinExistence type="inferred from homology"/>
<comment type="subcellular location">
    <subcellularLocation>
        <location evidence="2">Periplasm</location>
    </subcellularLocation>
</comment>
<evidence type="ECO:0000256" key="14">
    <source>
        <dbReference type="PIRSR" id="PIRSR611782-1"/>
    </source>
</evidence>
<evidence type="ECO:0000256" key="9">
    <source>
        <dbReference type="ARBA" id="ARBA00022764"/>
    </source>
</evidence>
<dbReference type="InterPro" id="IPR011782">
    <property type="entry name" value="Pept_S1C_Do"/>
</dbReference>
<comment type="similarity">
    <text evidence="3">Belongs to the peptidase S1C family.</text>
</comment>
<accession>A0A286IDN6</accession>
<evidence type="ECO:0000256" key="8">
    <source>
        <dbReference type="ARBA" id="ARBA00022737"/>
    </source>
</evidence>
<dbReference type="Pfam" id="PF13180">
    <property type="entry name" value="PDZ_2"/>
    <property type="match status" value="1"/>
</dbReference>
<dbReference type="Pfam" id="PF13365">
    <property type="entry name" value="Trypsin_2"/>
    <property type="match status" value="1"/>
</dbReference>
<feature type="chain" id="PRO_5038595694" description="Probable periplasmic serine endoprotease DegP-like" evidence="17">
    <location>
        <begin position="33"/>
        <end position="518"/>
    </location>
</feature>
<keyword evidence="10" id="KW-0378">Hydrolase</keyword>
<protein>
    <recommendedName>
        <fullName evidence="5">Probable periplasmic serine endoprotease DegP-like</fullName>
        <ecNumber evidence="4">3.4.21.107</ecNumber>
    </recommendedName>
    <alternativeName>
        <fullName evidence="13">Protease Do</fullName>
    </alternativeName>
</protein>
<evidence type="ECO:0000256" key="1">
    <source>
        <dbReference type="ARBA" id="ARBA00001772"/>
    </source>
</evidence>
<dbReference type="Gene3D" id="2.30.42.10">
    <property type="match status" value="2"/>
</dbReference>
<feature type="domain" description="PDZ" evidence="18">
    <location>
        <begin position="420"/>
        <end position="477"/>
    </location>
</feature>
<feature type="active site" description="Charge relay system" evidence="14">
    <location>
        <position position="156"/>
    </location>
</feature>
<evidence type="ECO:0000256" key="6">
    <source>
        <dbReference type="ARBA" id="ARBA00022670"/>
    </source>
</evidence>
<dbReference type="InterPro" id="IPR041489">
    <property type="entry name" value="PDZ_6"/>
</dbReference>
<feature type="binding site" evidence="15">
    <location>
        <position position="156"/>
    </location>
    <ligand>
        <name>substrate</name>
    </ligand>
</feature>
<evidence type="ECO:0000256" key="2">
    <source>
        <dbReference type="ARBA" id="ARBA00004418"/>
    </source>
</evidence>
<dbReference type="SMART" id="SM00228">
    <property type="entry name" value="PDZ"/>
    <property type="match status" value="2"/>
</dbReference>
<feature type="binding site" evidence="15">
    <location>
        <begin position="258"/>
        <end position="260"/>
    </location>
    <ligand>
        <name>substrate</name>
    </ligand>
</feature>
<reference evidence="20" key="1">
    <citation type="submission" date="2017-08" db="EMBL/GenBank/DDBJ databases">
        <authorList>
            <person name="Varghese N."/>
            <person name="Submissions S."/>
        </authorList>
    </citation>
    <scope>NUCLEOTIDE SEQUENCE [LARGE SCALE GENOMIC DNA]</scope>
    <source>
        <strain evidence="20">KCTC 23107</strain>
    </source>
</reference>
<evidence type="ECO:0000256" key="13">
    <source>
        <dbReference type="ARBA" id="ARBA00032850"/>
    </source>
</evidence>
<comment type="catalytic activity">
    <reaction evidence="1">
        <text>Acts on substrates that are at least partially unfolded. The cleavage site P1 residue is normally between a pair of hydrophobic residues, such as Val-|-Val.</text>
        <dbReference type="EC" id="3.4.21.107"/>
    </reaction>
</comment>
<keyword evidence="9" id="KW-0574">Periplasm</keyword>
<dbReference type="FunFam" id="2.30.42.10:FF:000037">
    <property type="entry name" value="Periplasmic serine endoprotease DegP-like"/>
    <property type="match status" value="1"/>
</dbReference>
<dbReference type="GO" id="GO:0004252">
    <property type="term" value="F:serine-type endopeptidase activity"/>
    <property type="evidence" value="ECO:0007669"/>
    <property type="project" value="InterPro"/>
</dbReference>
<dbReference type="OrthoDB" id="7358927at2"/>
<evidence type="ECO:0000313" key="20">
    <source>
        <dbReference type="Proteomes" id="UP000219465"/>
    </source>
</evidence>
<dbReference type="EC" id="3.4.21.107" evidence="4"/>
<dbReference type="PROSITE" id="PS50106">
    <property type="entry name" value="PDZ"/>
    <property type="match status" value="2"/>
</dbReference>
<evidence type="ECO:0000256" key="17">
    <source>
        <dbReference type="SAM" id="SignalP"/>
    </source>
</evidence>
<evidence type="ECO:0000256" key="10">
    <source>
        <dbReference type="ARBA" id="ARBA00022801"/>
    </source>
</evidence>
<dbReference type="SUPFAM" id="SSF50494">
    <property type="entry name" value="Trypsin-like serine proteases"/>
    <property type="match status" value="1"/>
</dbReference>
<feature type="region of interest" description="Disordered" evidence="16">
    <location>
        <begin position="104"/>
        <end position="138"/>
    </location>
</feature>
<dbReference type="PANTHER" id="PTHR22939">
    <property type="entry name" value="SERINE PROTEASE FAMILY S1C HTRA-RELATED"/>
    <property type="match status" value="1"/>
</dbReference>
<dbReference type="InterPro" id="IPR001940">
    <property type="entry name" value="Peptidase_S1C"/>
</dbReference>
<dbReference type="NCBIfam" id="TIGR02037">
    <property type="entry name" value="degP_htrA_DO"/>
    <property type="match status" value="1"/>
</dbReference>
<evidence type="ECO:0000256" key="5">
    <source>
        <dbReference type="ARBA" id="ARBA00013958"/>
    </source>
</evidence>
<dbReference type="EMBL" id="OCPC01000003">
    <property type="protein sequence ID" value="SOE17449.1"/>
    <property type="molecule type" value="Genomic_DNA"/>
</dbReference>
<keyword evidence="20" id="KW-1185">Reference proteome</keyword>
<dbReference type="InterPro" id="IPR001478">
    <property type="entry name" value="PDZ"/>
</dbReference>
<evidence type="ECO:0000259" key="18">
    <source>
        <dbReference type="PROSITE" id="PS50106"/>
    </source>
</evidence>
<dbReference type="InterPro" id="IPR009003">
    <property type="entry name" value="Peptidase_S1_PA"/>
</dbReference>
<dbReference type="Gene3D" id="2.40.10.120">
    <property type="match status" value="1"/>
</dbReference>